<reference evidence="2" key="1">
    <citation type="journal article" date="2014" name="BMC Genomics">
        <title>Genome sequencing of two Neorhizobium galegae strains reveals a noeT gene responsible for the unusual acetylation of the nodulation factors.</title>
        <authorList>
            <person name="Osterman J."/>
            <person name="Marsh J."/>
            <person name="Laine P.K."/>
            <person name="Zeng Z."/>
            <person name="Alatalo E."/>
            <person name="Sullivan J.T."/>
            <person name="Young J.P."/>
            <person name="Thomas-Oates J."/>
            <person name="Paulin L."/>
            <person name="Lindstrom K."/>
        </authorList>
    </citation>
    <scope>NUCLEOTIDE SEQUENCE [LARGE SCALE GENOMIC DNA]</scope>
    <source>
        <strain evidence="2">HAMBI 1141</strain>
    </source>
</reference>
<dbReference type="KEGG" id="ngl:RG1141_CH23920"/>
<dbReference type="eggNOG" id="ENOG503147A">
    <property type="taxonomic scope" value="Bacteria"/>
</dbReference>
<proteinExistence type="predicted"/>
<protein>
    <submittedName>
        <fullName evidence="1">Uncharacterized protein</fullName>
    </submittedName>
</protein>
<sequence>MSRALPRLSDNLGALLRQLSPFEQMGEGEVAEIGADSIKVITRNLRLMRTIATNMETELNVYRLMDAGRVYTATVEQLAQDAAVGLVLETTGNVITPNFGRKR</sequence>
<name>A0A068TBI4_NEOGA</name>
<evidence type="ECO:0000313" key="2">
    <source>
        <dbReference type="Proteomes" id="UP000028186"/>
    </source>
</evidence>
<gene>
    <name evidence="1" type="ORF">RG1141_CH23920</name>
</gene>
<dbReference type="EMBL" id="HG938355">
    <property type="protein sequence ID" value="CDN54730.1"/>
    <property type="molecule type" value="Genomic_DNA"/>
</dbReference>
<dbReference type="RefSeq" id="WP_038544025.1">
    <property type="nucleotide sequence ID" value="NZ_HG938355.1"/>
</dbReference>
<dbReference type="AlphaFoldDB" id="A0A068TBI4"/>
<dbReference type="PATRIC" id="fig|1028801.3.peg.2430"/>
<evidence type="ECO:0000313" key="1">
    <source>
        <dbReference type="EMBL" id="CDN54730.1"/>
    </source>
</evidence>
<organism evidence="1 2">
    <name type="scientific">Neorhizobium galegae bv. officinalis bv. officinalis str. HAMBI 1141</name>
    <dbReference type="NCBI Taxonomy" id="1028801"/>
    <lineage>
        <taxon>Bacteria</taxon>
        <taxon>Pseudomonadati</taxon>
        <taxon>Pseudomonadota</taxon>
        <taxon>Alphaproteobacteria</taxon>
        <taxon>Hyphomicrobiales</taxon>
        <taxon>Rhizobiaceae</taxon>
        <taxon>Rhizobium/Agrobacterium group</taxon>
        <taxon>Neorhizobium</taxon>
    </lineage>
</organism>
<accession>A0A068TBI4</accession>
<dbReference type="Proteomes" id="UP000028186">
    <property type="component" value="Chromosome I"/>
</dbReference>
<dbReference type="HOGENOM" id="CLU_2260764_0_0_5"/>